<dbReference type="EMBL" id="MCGO01000055">
    <property type="protein sequence ID" value="ORY36556.1"/>
    <property type="molecule type" value="Genomic_DNA"/>
</dbReference>
<protein>
    <recommendedName>
        <fullName evidence="4">G-protein coupled receptors family 2 profile 2 domain-containing protein</fullName>
    </recommendedName>
</protein>
<evidence type="ECO:0000256" key="1">
    <source>
        <dbReference type="SAM" id="Phobius"/>
    </source>
</evidence>
<comment type="caution">
    <text evidence="2">The sequence shown here is derived from an EMBL/GenBank/DDBJ whole genome shotgun (WGS) entry which is preliminary data.</text>
</comment>
<keyword evidence="1" id="KW-0812">Transmembrane</keyword>
<feature type="transmembrane region" description="Helical" evidence="1">
    <location>
        <begin position="30"/>
        <end position="48"/>
    </location>
</feature>
<feature type="transmembrane region" description="Helical" evidence="1">
    <location>
        <begin position="74"/>
        <end position="95"/>
    </location>
</feature>
<keyword evidence="1" id="KW-1133">Transmembrane helix</keyword>
<name>A0A1Y2BPA1_9FUNG</name>
<evidence type="ECO:0000313" key="2">
    <source>
        <dbReference type="EMBL" id="ORY36556.1"/>
    </source>
</evidence>
<evidence type="ECO:0000313" key="3">
    <source>
        <dbReference type="Proteomes" id="UP000193642"/>
    </source>
</evidence>
<organism evidence="2 3">
    <name type="scientific">Rhizoclosmatium globosum</name>
    <dbReference type="NCBI Taxonomy" id="329046"/>
    <lineage>
        <taxon>Eukaryota</taxon>
        <taxon>Fungi</taxon>
        <taxon>Fungi incertae sedis</taxon>
        <taxon>Chytridiomycota</taxon>
        <taxon>Chytridiomycota incertae sedis</taxon>
        <taxon>Chytridiomycetes</taxon>
        <taxon>Chytridiales</taxon>
        <taxon>Chytriomycetaceae</taxon>
        <taxon>Rhizoclosmatium</taxon>
    </lineage>
</organism>
<dbReference type="OrthoDB" id="18453at2759"/>
<proteinExistence type="predicted"/>
<dbReference type="Gene3D" id="1.20.1070.10">
    <property type="entry name" value="Rhodopsin 7-helix transmembrane proteins"/>
    <property type="match status" value="1"/>
</dbReference>
<keyword evidence="1" id="KW-0472">Membrane</keyword>
<gene>
    <name evidence="2" type="ORF">BCR33DRAFT_770298</name>
</gene>
<sequence>MSSLVRHHPVPRLSHRGIPANSREPVLGLYHAYSWGLSALSVAILLWVGDGPTVFGDATYECWISSEKKEFRIWLFYVELWFHFFLILLTFWGIYCKIRAVQAAGLESRILPKADEFLEESPSPITLEIGNEGRRDTVSNGKSLVLLLPESTTVTRSNSRVGSVVDSKVLDINTPTATAETSGTPRSRRISGQSILFPPSHRATIQQSGKNAYCTSS</sequence>
<evidence type="ECO:0008006" key="4">
    <source>
        <dbReference type="Google" id="ProtNLM"/>
    </source>
</evidence>
<accession>A0A1Y2BPA1</accession>
<dbReference type="Proteomes" id="UP000193642">
    <property type="component" value="Unassembled WGS sequence"/>
</dbReference>
<reference evidence="2 3" key="1">
    <citation type="submission" date="2016-07" db="EMBL/GenBank/DDBJ databases">
        <title>Pervasive Adenine N6-methylation of Active Genes in Fungi.</title>
        <authorList>
            <consortium name="DOE Joint Genome Institute"/>
            <person name="Mondo S.J."/>
            <person name="Dannebaum R.O."/>
            <person name="Kuo R.C."/>
            <person name="Labutti K."/>
            <person name="Haridas S."/>
            <person name="Kuo A."/>
            <person name="Salamov A."/>
            <person name="Ahrendt S.R."/>
            <person name="Lipzen A."/>
            <person name="Sullivan W."/>
            <person name="Andreopoulos W.B."/>
            <person name="Clum A."/>
            <person name="Lindquist E."/>
            <person name="Daum C."/>
            <person name="Ramamoorthy G.K."/>
            <person name="Gryganskyi A."/>
            <person name="Culley D."/>
            <person name="Magnuson J.K."/>
            <person name="James T.Y."/>
            <person name="O'Malley M.A."/>
            <person name="Stajich J.E."/>
            <person name="Spatafora J.W."/>
            <person name="Visel A."/>
            <person name="Grigoriev I.V."/>
        </authorList>
    </citation>
    <scope>NUCLEOTIDE SEQUENCE [LARGE SCALE GENOMIC DNA]</scope>
    <source>
        <strain evidence="2 3">JEL800</strain>
    </source>
</reference>
<dbReference type="AlphaFoldDB" id="A0A1Y2BPA1"/>
<keyword evidence="3" id="KW-1185">Reference proteome</keyword>